<dbReference type="Pfam" id="PF19494">
    <property type="entry name" value="DUF6029"/>
    <property type="match status" value="1"/>
</dbReference>
<dbReference type="EMBL" id="UINC01117298">
    <property type="protein sequence ID" value="SVC89629.1"/>
    <property type="molecule type" value="Genomic_DNA"/>
</dbReference>
<gene>
    <name evidence="1" type="ORF">METZ01_LOCUS342483</name>
</gene>
<name>A0A382QVV2_9ZZZZ</name>
<evidence type="ECO:0000313" key="1">
    <source>
        <dbReference type="EMBL" id="SVC89629.1"/>
    </source>
</evidence>
<protein>
    <recommendedName>
        <fullName evidence="2">TonB-dependent receptor-like beta-barrel domain-containing protein</fullName>
    </recommendedName>
</protein>
<evidence type="ECO:0008006" key="2">
    <source>
        <dbReference type="Google" id="ProtNLM"/>
    </source>
</evidence>
<proteinExistence type="predicted"/>
<organism evidence="1">
    <name type="scientific">marine metagenome</name>
    <dbReference type="NCBI Taxonomy" id="408172"/>
    <lineage>
        <taxon>unclassified sequences</taxon>
        <taxon>metagenomes</taxon>
        <taxon>ecological metagenomes</taxon>
    </lineage>
</organism>
<sequence>MFSQITVGGDAVLKFGESKNNYYYSEVLLNMNVDHDNLSTWFQFEFSEPPELGNNMNGLRKFRVDYANGPLEISVGDIYKIWGRGLILNQFDDQGVNLDNGYRGLSFGLTDYNYSMNMIAGLSNISRVSTDFDNADAESRKPNHNSNHSLFGGDMEFYKGPFTLGLSSLQSREDHPLMHPQNNQVDSLNIIHRTHGFRGSYDGSSIGGYFEVARKKTLLPETNDTLYQDYFNPYNGFSIFGSFGYYLSMPPLDGWSLILE</sequence>
<accession>A0A382QVV2</accession>
<feature type="non-terminal residue" evidence="1">
    <location>
        <position position="260"/>
    </location>
</feature>
<dbReference type="InterPro" id="IPR046070">
    <property type="entry name" value="DUF6029"/>
</dbReference>
<dbReference type="AlphaFoldDB" id="A0A382QVV2"/>
<reference evidence="1" key="1">
    <citation type="submission" date="2018-05" db="EMBL/GenBank/DDBJ databases">
        <authorList>
            <person name="Lanie J.A."/>
            <person name="Ng W.-L."/>
            <person name="Kazmierczak K.M."/>
            <person name="Andrzejewski T.M."/>
            <person name="Davidsen T.M."/>
            <person name="Wayne K.J."/>
            <person name="Tettelin H."/>
            <person name="Glass J.I."/>
            <person name="Rusch D."/>
            <person name="Podicherti R."/>
            <person name="Tsui H.-C.T."/>
            <person name="Winkler M.E."/>
        </authorList>
    </citation>
    <scope>NUCLEOTIDE SEQUENCE</scope>
</reference>